<dbReference type="EMBL" id="WHNP01000048">
    <property type="protein sequence ID" value="MPW21681.1"/>
    <property type="molecule type" value="Genomic_DNA"/>
</dbReference>
<sequence length="117" mass="13052">MPLAFAIALRFQRAAGIRDCVAISACRWHPRLRGYFRVPLASAMRLAARALPLCGAALTFFAAAKKVSKESGFTPPILDLYPRALNVPMLRAAVCWLMFVANILAKRLTRFMHARYS</sequence>
<reference evidence="2 3" key="1">
    <citation type="submission" date="2019-10" db="EMBL/GenBank/DDBJ databases">
        <title>Paraburkholderia sp. isolated from nodules of Mimosa pudica from Brazilian Atlantic Forest soils.</title>
        <authorList>
            <person name="Paulitsch F."/>
            <person name="Hungria M."/>
            <person name="Dall'Agnol R."/>
        </authorList>
    </citation>
    <scope>NUCLEOTIDE SEQUENCE [LARGE SCALE GENOMIC DNA]</scope>
    <source>
        <strain evidence="2 3">CNPSo 3157</strain>
    </source>
</reference>
<organism evidence="2 3">
    <name type="scientific">Paraburkholderia franconis</name>
    <dbReference type="NCBI Taxonomy" id="2654983"/>
    <lineage>
        <taxon>Bacteria</taxon>
        <taxon>Pseudomonadati</taxon>
        <taxon>Pseudomonadota</taxon>
        <taxon>Betaproteobacteria</taxon>
        <taxon>Burkholderiales</taxon>
        <taxon>Burkholderiaceae</taxon>
        <taxon>Paraburkholderia</taxon>
    </lineage>
</organism>
<protein>
    <submittedName>
        <fullName evidence="2">Uncharacterized protein</fullName>
    </submittedName>
</protein>
<keyword evidence="1" id="KW-1133">Transmembrane helix</keyword>
<keyword evidence="1" id="KW-0812">Transmembrane</keyword>
<evidence type="ECO:0000313" key="2">
    <source>
        <dbReference type="EMBL" id="MPW21681.1"/>
    </source>
</evidence>
<feature type="transmembrane region" description="Helical" evidence="1">
    <location>
        <begin position="84"/>
        <end position="105"/>
    </location>
</feature>
<comment type="caution">
    <text evidence="2">The sequence shown here is derived from an EMBL/GenBank/DDBJ whole genome shotgun (WGS) entry which is preliminary data.</text>
</comment>
<evidence type="ECO:0000313" key="3">
    <source>
        <dbReference type="Proteomes" id="UP000484381"/>
    </source>
</evidence>
<name>A0A7X1NHH5_9BURK</name>
<keyword evidence="3" id="KW-1185">Reference proteome</keyword>
<gene>
    <name evidence="2" type="ORF">GCT13_33625</name>
</gene>
<dbReference type="AlphaFoldDB" id="A0A7X1NHH5"/>
<keyword evidence="1" id="KW-0472">Membrane</keyword>
<evidence type="ECO:0000256" key="1">
    <source>
        <dbReference type="SAM" id="Phobius"/>
    </source>
</evidence>
<proteinExistence type="predicted"/>
<dbReference type="RefSeq" id="WP_152765814.1">
    <property type="nucleotide sequence ID" value="NZ_WHNP01000048.1"/>
</dbReference>
<accession>A0A7X1NHH5</accession>
<feature type="transmembrane region" description="Helical" evidence="1">
    <location>
        <begin position="46"/>
        <end position="64"/>
    </location>
</feature>
<dbReference type="Proteomes" id="UP000484381">
    <property type="component" value="Unassembled WGS sequence"/>
</dbReference>